<organism evidence="2 3">
    <name type="scientific">Rhizophagus irregularis (strain DAOM 197198w)</name>
    <name type="common">Glomus intraradices</name>
    <dbReference type="NCBI Taxonomy" id="1432141"/>
    <lineage>
        <taxon>Eukaryota</taxon>
        <taxon>Fungi</taxon>
        <taxon>Fungi incertae sedis</taxon>
        <taxon>Mucoromycota</taxon>
        <taxon>Glomeromycotina</taxon>
        <taxon>Glomeromycetes</taxon>
        <taxon>Glomerales</taxon>
        <taxon>Glomeraceae</taxon>
        <taxon>Rhizophagus</taxon>
    </lineage>
</organism>
<dbReference type="EMBL" id="JEMT01029504">
    <property type="protein sequence ID" value="EXX51993.1"/>
    <property type="molecule type" value="Genomic_DNA"/>
</dbReference>
<dbReference type="SUPFAM" id="SSF56112">
    <property type="entry name" value="Protein kinase-like (PK-like)"/>
    <property type="match status" value="1"/>
</dbReference>
<name>A0A015LAZ7_RHIIW</name>
<proteinExistence type="predicted"/>
<dbReference type="InterPro" id="IPR001245">
    <property type="entry name" value="Ser-Thr/Tyr_kinase_cat_dom"/>
</dbReference>
<evidence type="ECO:0000313" key="2">
    <source>
        <dbReference type="EMBL" id="EXX51993.1"/>
    </source>
</evidence>
<dbReference type="Gene3D" id="1.10.10.1010">
    <property type="entry name" value="Intein homing endonuclease, domain IV"/>
    <property type="match status" value="1"/>
</dbReference>
<evidence type="ECO:0000259" key="1">
    <source>
        <dbReference type="PROSITE" id="PS50011"/>
    </source>
</evidence>
<dbReference type="GO" id="GO:0007165">
    <property type="term" value="P:signal transduction"/>
    <property type="evidence" value="ECO:0007669"/>
    <property type="project" value="TreeGrafter"/>
</dbReference>
<sequence length="435" mass="50869">MDQSNEEENKHGWCVECQQINTGRLWCRACNSKRFQQNFSNWTSGNDDVDKFIQNCQLLAKDKFQLLEWIPYDRFYNIKYVAKGGFGKVYSAIWKDGHISHWNLSKNSWERRGSNKHVALKSLNNSQNITLDFINEIIPHVELILPNQYIGYYGISQDPDTKDYIIVLTYAGKLQNYFKRKAPYNRKQPFDLKLRRRIIALLDIVNGLKKIHEKEILHRNLHVGNILVFKKIAYITDMGLCKPTNYKEFNITDNSVYGVLPYVAPEILRGQPYTKESDIYSFGIIMYEVISGIPPYNGIEHNEYLALKICEGLRPRFSINVPQLILHLIKRCLDANPLNRPDVKDLSKIFHEWLDEFKRHNREKTESTKTELIKQIEESEKINNSSTVSTNLSLTNELCSKDIYTSKLLNFNNLSEPKNSDDYYENYDNISSILL</sequence>
<dbReference type="AlphaFoldDB" id="A0A015LAZ7"/>
<dbReference type="InterPro" id="IPR000719">
    <property type="entry name" value="Prot_kinase_dom"/>
</dbReference>
<dbReference type="PROSITE" id="PS50011">
    <property type="entry name" value="PROTEIN_KINASE_DOM"/>
    <property type="match status" value="1"/>
</dbReference>
<dbReference type="Pfam" id="PF07714">
    <property type="entry name" value="PK_Tyr_Ser-Thr"/>
    <property type="match status" value="1"/>
</dbReference>
<dbReference type="PANTHER" id="PTHR23257">
    <property type="entry name" value="SERINE-THREONINE PROTEIN KINASE"/>
    <property type="match status" value="1"/>
</dbReference>
<dbReference type="HOGENOM" id="CLU_000288_7_34_1"/>
<dbReference type="Proteomes" id="UP000022910">
    <property type="component" value="Unassembled WGS sequence"/>
</dbReference>
<reference evidence="2 3" key="1">
    <citation type="submission" date="2014-02" db="EMBL/GenBank/DDBJ databases">
        <title>Single nucleus genome sequencing reveals high similarity among nuclei of an endomycorrhizal fungus.</title>
        <authorList>
            <person name="Lin K."/>
            <person name="Geurts R."/>
            <person name="Zhang Z."/>
            <person name="Limpens E."/>
            <person name="Saunders D.G."/>
            <person name="Mu D."/>
            <person name="Pang E."/>
            <person name="Cao H."/>
            <person name="Cha H."/>
            <person name="Lin T."/>
            <person name="Zhou Q."/>
            <person name="Shang Y."/>
            <person name="Li Y."/>
            <person name="Ivanov S."/>
            <person name="Sharma T."/>
            <person name="Velzen R.V."/>
            <person name="Ruijter N.D."/>
            <person name="Aanen D.K."/>
            <person name="Win J."/>
            <person name="Kamoun S."/>
            <person name="Bisseling T."/>
            <person name="Huang S."/>
        </authorList>
    </citation>
    <scope>NUCLEOTIDE SEQUENCE [LARGE SCALE GENOMIC DNA]</scope>
    <source>
        <strain evidence="3">DAOM197198w</strain>
    </source>
</reference>
<dbReference type="GO" id="GO:0005737">
    <property type="term" value="C:cytoplasm"/>
    <property type="evidence" value="ECO:0007669"/>
    <property type="project" value="TreeGrafter"/>
</dbReference>
<accession>A0A015LAZ7</accession>
<dbReference type="PANTHER" id="PTHR23257:SF963">
    <property type="entry name" value="AT08303P"/>
    <property type="match status" value="1"/>
</dbReference>
<dbReference type="InterPro" id="IPR050167">
    <property type="entry name" value="Ser_Thr_protein_kinase"/>
</dbReference>
<dbReference type="InterPro" id="IPR011009">
    <property type="entry name" value="Kinase-like_dom_sf"/>
</dbReference>
<gene>
    <name evidence="2" type="ORF">RirG_256950</name>
</gene>
<evidence type="ECO:0000313" key="3">
    <source>
        <dbReference type="Proteomes" id="UP000022910"/>
    </source>
</evidence>
<dbReference type="Gene3D" id="1.10.510.10">
    <property type="entry name" value="Transferase(Phosphotransferase) domain 1"/>
    <property type="match status" value="1"/>
</dbReference>
<keyword evidence="3" id="KW-1185">Reference proteome</keyword>
<feature type="domain" description="Protein kinase" evidence="1">
    <location>
        <begin position="75"/>
        <end position="354"/>
    </location>
</feature>
<protein>
    <submittedName>
        <fullName evidence="2">Pkh1p</fullName>
    </submittedName>
</protein>
<dbReference type="GO" id="GO:0004672">
    <property type="term" value="F:protein kinase activity"/>
    <property type="evidence" value="ECO:0007669"/>
    <property type="project" value="InterPro"/>
</dbReference>
<dbReference type="GO" id="GO:0005524">
    <property type="term" value="F:ATP binding"/>
    <property type="evidence" value="ECO:0007669"/>
    <property type="project" value="InterPro"/>
</dbReference>
<comment type="caution">
    <text evidence="2">The sequence shown here is derived from an EMBL/GenBank/DDBJ whole genome shotgun (WGS) entry which is preliminary data.</text>
</comment>